<dbReference type="SUPFAM" id="SSF46785">
    <property type="entry name" value="Winged helix' DNA-binding domain"/>
    <property type="match status" value="1"/>
</dbReference>
<dbReference type="RefSeq" id="WP_255301756.1">
    <property type="nucleotide sequence ID" value="NZ_FXXP01000003.1"/>
</dbReference>
<dbReference type="CDD" id="cd00090">
    <property type="entry name" value="HTH_ARSR"/>
    <property type="match status" value="1"/>
</dbReference>
<dbReference type="PRINTS" id="PR00778">
    <property type="entry name" value="HTHARSR"/>
</dbReference>
<evidence type="ECO:0000256" key="3">
    <source>
        <dbReference type="ARBA" id="ARBA00023163"/>
    </source>
</evidence>
<evidence type="ECO:0000313" key="6">
    <source>
        <dbReference type="Proteomes" id="UP000225972"/>
    </source>
</evidence>
<keyword evidence="2" id="KW-0238">DNA-binding</keyword>
<protein>
    <submittedName>
        <fullName evidence="5">Putative HTH-type transcriptional regulator YgaV</fullName>
    </submittedName>
</protein>
<evidence type="ECO:0000256" key="2">
    <source>
        <dbReference type="ARBA" id="ARBA00023125"/>
    </source>
</evidence>
<dbReference type="PANTHER" id="PTHR43132">
    <property type="entry name" value="ARSENICAL RESISTANCE OPERON REPRESSOR ARSR-RELATED"/>
    <property type="match status" value="1"/>
</dbReference>
<dbReference type="Proteomes" id="UP000225972">
    <property type="component" value="Unassembled WGS sequence"/>
</dbReference>
<dbReference type="InterPro" id="IPR001845">
    <property type="entry name" value="HTH_ArsR_DNA-bd_dom"/>
</dbReference>
<dbReference type="InterPro" id="IPR011991">
    <property type="entry name" value="ArsR-like_HTH"/>
</dbReference>
<keyword evidence="6" id="KW-1185">Reference proteome</keyword>
<dbReference type="NCBIfam" id="NF033788">
    <property type="entry name" value="HTH_metalloreg"/>
    <property type="match status" value="1"/>
</dbReference>
<evidence type="ECO:0000256" key="1">
    <source>
        <dbReference type="ARBA" id="ARBA00023015"/>
    </source>
</evidence>
<dbReference type="InterPro" id="IPR036388">
    <property type="entry name" value="WH-like_DNA-bd_sf"/>
</dbReference>
<dbReference type="GO" id="GO:0003700">
    <property type="term" value="F:DNA-binding transcription factor activity"/>
    <property type="evidence" value="ECO:0007669"/>
    <property type="project" value="InterPro"/>
</dbReference>
<reference evidence="6" key="1">
    <citation type="submission" date="2017-05" db="EMBL/GenBank/DDBJ databases">
        <authorList>
            <person name="Rodrigo-Torres L."/>
            <person name="Arahal R. D."/>
            <person name="Lucena T."/>
        </authorList>
    </citation>
    <scope>NUCLEOTIDE SEQUENCE [LARGE SCALE GENOMIC DNA]</scope>
    <source>
        <strain evidence="6">CECT 8649</strain>
    </source>
</reference>
<name>A0A238JH79_9RHOB</name>
<dbReference type="InterPro" id="IPR036390">
    <property type="entry name" value="WH_DNA-bd_sf"/>
</dbReference>
<proteinExistence type="predicted"/>
<dbReference type="GO" id="GO:0003677">
    <property type="term" value="F:DNA binding"/>
    <property type="evidence" value="ECO:0007669"/>
    <property type="project" value="UniProtKB-KW"/>
</dbReference>
<dbReference type="EMBL" id="FXXP01000003">
    <property type="protein sequence ID" value="SMX30028.1"/>
    <property type="molecule type" value="Genomic_DNA"/>
</dbReference>
<accession>A0A238JH79</accession>
<dbReference type="AlphaFoldDB" id="A0A238JH79"/>
<dbReference type="PROSITE" id="PS50987">
    <property type="entry name" value="HTH_ARSR_2"/>
    <property type="match status" value="1"/>
</dbReference>
<keyword evidence="3" id="KW-0804">Transcription</keyword>
<evidence type="ECO:0000259" key="4">
    <source>
        <dbReference type="PROSITE" id="PS50987"/>
    </source>
</evidence>
<evidence type="ECO:0000313" key="5">
    <source>
        <dbReference type="EMBL" id="SMX30028.1"/>
    </source>
</evidence>
<dbReference type="SMART" id="SM00418">
    <property type="entry name" value="HTH_ARSR"/>
    <property type="match status" value="1"/>
</dbReference>
<sequence>MMEAIGAATMFHALSNTDRLAVLRALVAAGPDGLSAGEIAEQVGASPSRASFHLSALSDAGCVTRERQARSQRYRVDFERMGQLLAYLLEDCCGGNEQVRNCCVSHKSCC</sequence>
<feature type="domain" description="HTH arsR-type" evidence="4">
    <location>
        <begin position="1"/>
        <end position="96"/>
    </location>
</feature>
<organism evidence="5 6">
    <name type="scientific">Pelagimonas phthalicica</name>
    <dbReference type="NCBI Taxonomy" id="1037362"/>
    <lineage>
        <taxon>Bacteria</taxon>
        <taxon>Pseudomonadati</taxon>
        <taxon>Pseudomonadota</taxon>
        <taxon>Alphaproteobacteria</taxon>
        <taxon>Rhodobacterales</taxon>
        <taxon>Roseobacteraceae</taxon>
        <taxon>Pelagimonas</taxon>
    </lineage>
</organism>
<dbReference type="Pfam" id="PF12840">
    <property type="entry name" value="HTH_20"/>
    <property type="match status" value="1"/>
</dbReference>
<keyword evidence="1" id="KW-0805">Transcription regulation</keyword>
<gene>
    <name evidence="5" type="primary">ygaV</name>
    <name evidence="5" type="ORF">TRP8649_04168</name>
</gene>
<dbReference type="PANTHER" id="PTHR43132:SF2">
    <property type="entry name" value="ARSENICAL RESISTANCE OPERON REPRESSOR ARSR-RELATED"/>
    <property type="match status" value="1"/>
</dbReference>
<dbReference type="Gene3D" id="1.10.10.10">
    <property type="entry name" value="Winged helix-like DNA-binding domain superfamily/Winged helix DNA-binding domain"/>
    <property type="match status" value="1"/>
</dbReference>
<dbReference type="InterPro" id="IPR051011">
    <property type="entry name" value="Metal_resp_trans_reg"/>
</dbReference>